<proteinExistence type="predicted"/>
<dbReference type="PANTHER" id="PTHR45947">
    <property type="entry name" value="SULFOQUINOVOSYL TRANSFERASE SQD2"/>
    <property type="match status" value="1"/>
</dbReference>
<dbReference type="InterPro" id="IPR050194">
    <property type="entry name" value="Glycosyltransferase_grp1"/>
</dbReference>
<evidence type="ECO:0000313" key="2">
    <source>
        <dbReference type="EMBL" id="MBZ2209728.1"/>
    </source>
</evidence>
<dbReference type="SUPFAM" id="SSF53756">
    <property type="entry name" value="UDP-Glycosyltransferase/glycogen phosphorylase"/>
    <property type="match status" value="1"/>
</dbReference>
<accession>A0ABS7SUV1</accession>
<keyword evidence="3" id="KW-1185">Reference proteome</keyword>
<dbReference type="CDD" id="cd03801">
    <property type="entry name" value="GT4_PimA-like"/>
    <property type="match status" value="1"/>
</dbReference>
<dbReference type="Gene3D" id="3.40.50.2000">
    <property type="entry name" value="Glycogen Phosphorylase B"/>
    <property type="match status" value="2"/>
</dbReference>
<dbReference type="PANTHER" id="PTHR45947:SF3">
    <property type="entry name" value="SULFOQUINOVOSYL TRANSFERASE SQD2"/>
    <property type="match status" value="1"/>
</dbReference>
<comment type="caution">
    <text evidence="2">The sequence shown here is derived from an EMBL/GenBank/DDBJ whole genome shotgun (WGS) entry which is preliminary data.</text>
</comment>
<dbReference type="EMBL" id="JAFBIL020000009">
    <property type="protein sequence ID" value="MBZ2209728.1"/>
    <property type="molecule type" value="Genomic_DNA"/>
</dbReference>
<dbReference type="Pfam" id="PF13579">
    <property type="entry name" value="Glyco_trans_4_4"/>
    <property type="match status" value="1"/>
</dbReference>
<dbReference type="InterPro" id="IPR028098">
    <property type="entry name" value="Glyco_trans_4-like_N"/>
</dbReference>
<evidence type="ECO:0000259" key="1">
    <source>
        <dbReference type="Pfam" id="PF13579"/>
    </source>
</evidence>
<dbReference type="RefSeq" id="WP_223470282.1">
    <property type="nucleotide sequence ID" value="NZ_JAFBIL020000009.1"/>
</dbReference>
<sequence length="366" mass="39320">MRILHVLDHSVPVHSAYSHRTLSLLRQQRALGWHTIQLTGPAQGKVETEDRNRDGWHFIRTAPGPDWLPPILLVRRIVRRLRHAIRLSRPDILHAHPPAINALAALWAGWRSDVPVLAEIHGASRTILDGYVARLAAAVVTDSLALRAALLARGVAPQRVDTIAPATDLPRPPGSAWPDYLPGRGGPLIACVGPLDEQLVTAAMAPLLRAHPALRLVVAGAGPAQGHLLNFAAGHGAAVLFPGQLEPDDLAAIYAAADLVLFAAPPTRSMAAARKPLEAMAHGTLVLASDIAPHRELIDHGRNGVLFEAGSVDGLVDAVDALLSEPACMQPLRERARQFAAVERSWEAAARSYGPVYRRLLEGVSR</sequence>
<protein>
    <submittedName>
        <fullName evidence="2">Glycosyltransferase family 4 protein</fullName>
    </submittedName>
</protein>
<dbReference type="Proteomes" id="UP000809349">
    <property type="component" value="Unassembled WGS sequence"/>
</dbReference>
<name>A0ABS7SUV1_9BURK</name>
<feature type="domain" description="Glycosyltransferase subfamily 4-like N-terminal" evidence="1">
    <location>
        <begin position="19"/>
        <end position="165"/>
    </location>
</feature>
<dbReference type="Pfam" id="PF13692">
    <property type="entry name" value="Glyco_trans_1_4"/>
    <property type="match status" value="1"/>
</dbReference>
<evidence type="ECO:0000313" key="3">
    <source>
        <dbReference type="Proteomes" id="UP000809349"/>
    </source>
</evidence>
<reference evidence="2 3" key="1">
    <citation type="submission" date="2021-08" db="EMBL/GenBank/DDBJ databases">
        <title>Massilia sp. R798.</title>
        <authorList>
            <person name="Baek J.H."/>
            <person name="Jung H.S."/>
            <person name="Kim K.R."/>
            <person name="Jeon C.O."/>
        </authorList>
    </citation>
    <scope>NUCLEOTIDE SEQUENCE [LARGE SCALE GENOMIC DNA]</scope>
    <source>
        <strain evidence="2 3">R798</strain>
    </source>
</reference>
<gene>
    <name evidence="2" type="ORF">I4X03_020860</name>
</gene>
<organism evidence="2 3">
    <name type="scientific">Massilia soli</name>
    <dbReference type="NCBI Taxonomy" id="2792854"/>
    <lineage>
        <taxon>Bacteria</taxon>
        <taxon>Pseudomonadati</taxon>
        <taxon>Pseudomonadota</taxon>
        <taxon>Betaproteobacteria</taxon>
        <taxon>Burkholderiales</taxon>
        <taxon>Oxalobacteraceae</taxon>
        <taxon>Telluria group</taxon>
        <taxon>Massilia</taxon>
    </lineage>
</organism>